<protein>
    <submittedName>
        <fullName evidence="1">Uncharacterized protein</fullName>
    </submittedName>
</protein>
<sequence length="61" mass="7300">MLRHYVPYRIDNLEKYLFCPSNLSCVPYRIDNLENKEMLSGEIAEVPYRIDNLEMTLSFLE</sequence>
<evidence type="ECO:0000313" key="1">
    <source>
        <dbReference type="EMBL" id="STZ01022.1"/>
    </source>
</evidence>
<reference evidence="1 2" key="1">
    <citation type="submission" date="2018-06" db="EMBL/GenBank/DDBJ databases">
        <authorList>
            <consortium name="Pathogen Informatics"/>
            <person name="Doyle S."/>
        </authorList>
    </citation>
    <scope>NUCLEOTIDE SEQUENCE [LARGE SCALE GENOMIC DNA]</scope>
    <source>
        <strain evidence="1 2">NCTC7911</strain>
    </source>
</reference>
<accession>A0A378QKM3</accession>
<proteinExistence type="predicted"/>
<name>A0A378QKM3_MORLA</name>
<keyword evidence="2" id="KW-1185">Reference proteome</keyword>
<dbReference type="AlphaFoldDB" id="A0A378QKM3"/>
<dbReference type="EMBL" id="UGQC01000001">
    <property type="protein sequence ID" value="STZ01022.1"/>
    <property type="molecule type" value="Genomic_DNA"/>
</dbReference>
<dbReference type="Proteomes" id="UP000254107">
    <property type="component" value="Unassembled WGS sequence"/>
</dbReference>
<organism evidence="1 2">
    <name type="scientific">Moraxella lacunata</name>
    <dbReference type="NCBI Taxonomy" id="477"/>
    <lineage>
        <taxon>Bacteria</taxon>
        <taxon>Pseudomonadati</taxon>
        <taxon>Pseudomonadota</taxon>
        <taxon>Gammaproteobacteria</taxon>
        <taxon>Moraxellales</taxon>
        <taxon>Moraxellaceae</taxon>
        <taxon>Moraxella</taxon>
    </lineage>
</organism>
<gene>
    <name evidence="1" type="ORF">NCTC7911_02436</name>
</gene>
<evidence type="ECO:0000313" key="2">
    <source>
        <dbReference type="Proteomes" id="UP000254107"/>
    </source>
</evidence>